<protein>
    <submittedName>
        <fullName evidence="9">Methyl-accepting chemotaxis protein</fullName>
    </submittedName>
</protein>
<proteinExistence type="inferred from homology"/>
<dbReference type="CDD" id="cd11386">
    <property type="entry name" value="MCP_signal"/>
    <property type="match status" value="1"/>
</dbReference>
<dbReference type="Pfam" id="PF00015">
    <property type="entry name" value="MCPsignal"/>
    <property type="match status" value="1"/>
</dbReference>
<evidence type="ECO:0000256" key="3">
    <source>
        <dbReference type="PROSITE-ProRule" id="PRU00284"/>
    </source>
</evidence>
<dbReference type="AlphaFoldDB" id="A0ABD5ZCC7"/>
<dbReference type="RefSeq" id="WP_390221851.1">
    <property type="nucleotide sequence ID" value="NZ_JBHTAA010000001.1"/>
</dbReference>
<dbReference type="PROSITE" id="PS50885">
    <property type="entry name" value="HAMP"/>
    <property type="match status" value="1"/>
</dbReference>
<keyword evidence="10" id="KW-1185">Reference proteome</keyword>
<dbReference type="PRINTS" id="PR00260">
    <property type="entry name" value="CHEMTRNSDUCR"/>
</dbReference>
<feature type="compositionally biased region" description="Acidic residues" evidence="5">
    <location>
        <begin position="776"/>
        <end position="796"/>
    </location>
</feature>
<name>A0ABD5ZCC7_9EURY</name>
<dbReference type="SUPFAM" id="SSF158472">
    <property type="entry name" value="HAMP domain-like"/>
    <property type="match status" value="1"/>
</dbReference>
<evidence type="ECO:0000256" key="6">
    <source>
        <dbReference type="SAM" id="Phobius"/>
    </source>
</evidence>
<dbReference type="PANTHER" id="PTHR32089">
    <property type="entry name" value="METHYL-ACCEPTING CHEMOTAXIS PROTEIN MCPB"/>
    <property type="match status" value="1"/>
</dbReference>
<evidence type="ECO:0000256" key="1">
    <source>
        <dbReference type="ARBA" id="ARBA00023224"/>
    </source>
</evidence>
<dbReference type="SMART" id="SM00283">
    <property type="entry name" value="MA"/>
    <property type="match status" value="1"/>
</dbReference>
<dbReference type="Pfam" id="PF00672">
    <property type="entry name" value="HAMP"/>
    <property type="match status" value="1"/>
</dbReference>
<keyword evidence="4" id="KW-0175">Coiled coil</keyword>
<dbReference type="Proteomes" id="UP001596481">
    <property type="component" value="Unassembled WGS sequence"/>
</dbReference>
<keyword evidence="6" id="KW-1133">Transmembrane helix</keyword>
<comment type="caution">
    <text evidence="9">The sequence shown here is derived from an EMBL/GenBank/DDBJ whole genome shotgun (WGS) entry which is preliminary data.</text>
</comment>
<evidence type="ECO:0000256" key="2">
    <source>
        <dbReference type="ARBA" id="ARBA00029447"/>
    </source>
</evidence>
<dbReference type="SMART" id="SM00304">
    <property type="entry name" value="HAMP"/>
    <property type="match status" value="3"/>
</dbReference>
<dbReference type="InterPro" id="IPR003660">
    <property type="entry name" value="HAMP_dom"/>
</dbReference>
<accession>A0ABD5ZCC7</accession>
<reference evidence="9 10" key="1">
    <citation type="journal article" date="2019" name="Int. J. Syst. Evol. Microbiol.">
        <title>The Global Catalogue of Microorganisms (GCM) 10K type strain sequencing project: providing services to taxonomists for standard genome sequencing and annotation.</title>
        <authorList>
            <consortium name="The Broad Institute Genomics Platform"/>
            <consortium name="The Broad Institute Genome Sequencing Center for Infectious Disease"/>
            <person name="Wu L."/>
            <person name="Ma J."/>
        </authorList>
    </citation>
    <scope>NUCLEOTIDE SEQUENCE [LARGE SCALE GENOMIC DNA]</scope>
    <source>
        <strain evidence="9 10">DSM 29988</strain>
    </source>
</reference>
<organism evidence="9 10">
    <name type="scientific">Haloferax namakaokahaiae</name>
    <dbReference type="NCBI Taxonomy" id="1748331"/>
    <lineage>
        <taxon>Archaea</taxon>
        <taxon>Methanobacteriati</taxon>
        <taxon>Methanobacteriota</taxon>
        <taxon>Stenosarchaea group</taxon>
        <taxon>Halobacteria</taxon>
        <taxon>Halobacteriales</taxon>
        <taxon>Haloferacaceae</taxon>
        <taxon>Haloferax</taxon>
    </lineage>
</organism>
<dbReference type="CDD" id="cd06225">
    <property type="entry name" value="HAMP"/>
    <property type="match status" value="1"/>
</dbReference>
<sequence length="827" mass="87554">MGERWARVRTLLRTAVGTVKSKVDSADFDAGVSTPQISSEVRGVRKFGSESVVPRPLRQTYARKFFAAMLVAMVVMAGVGVFTYTNVQDTLDSQVEHQLSSTAELQADGIEAWLSSKQTEAVSISSAWQFQTGNTRAVSDHLFQESAKLGQRDITAIHYVDNNTGEIVESTASSLEGKTVAEAGLPWDDVRRHVNPEPEKVYTSSETFESPIDGEQSFVMASKPPENAEVAILVTVSLPAQIRATEQTMAGSQTTLYGSGGSAIASTANSTHAGPTDPVENGTTLEQVGDDVVAYTPVEGVDWVLATAVPTTSAYSVSDSVGSGLLVTILVAVGSLGVVAAVVGRGTTRTLKALSARAQEMADGDLNVDLETDRIDEFGTLYGSFDEMRHSLKESLDAAEALNDHLEAKAEEYRAVMERSAEGDLACRMDPDADSEAMAAIARTYNETMDEFATVVGDVQTFSGSVAAASDETSTNITEVAESSEAVSESMAAIVSDVVQQDRHLDDVTERMNDFSATIQEVSASATEVAERADQAAARGEDGREAAAATLTELHEIESSTDETVEQVEELESVIEEIESVVDFIDQIATQTHILALNASIEAAHAGDAGDGFAVVADEVKQLAEETQNATGRIGASIDRVRDQAHTTASDIRQTRTRVEEGSETIEAAATAIDTIVDDIEETADGIQEIRRATEEQARATTEVVSMVENVSAISERTSAGARDAADAADEQHDSLSVVADRVSNLATSADELQFALDRFDVVAGEEAAVGVASDDSVDCDDELDGDDSVDGDSDSQDSLSDASVDASLPTVHAAETDGGDPRPSSR</sequence>
<evidence type="ECO:0000259" key="8">
    <source>
        <dbReference type="PROSITE" id="PS50885"/>
    </source>
</evidence>
<dbReference type="EMBL" id="JBHTAA010000001">
    <property type="protein sequence ID" value="MFC7202553.1"/>
    <property type="molecule type" value="Genomic_DNA"/>
</dbReference>
<feature type="coiled-coil region" evidence="4">
    <location>
        <begin position="389"/>
        <end position="419"/>
    </location>
</feature>
<evidence type="ECO:0000313" key="9">
    <source>
        <dbReference type="EMBL" id="MFC7202553.1"/>
    </source>
</evidence>
<dbReference type="Gene3D" id="1.10.287.950">
    <property type="entry name" value="Methyl-accepting chemotaxis protein"/>
    <property type="match status" value="1"/>
</dbReference>
<feature type="domain" description="Methyl-accepting transducer" evidence="7">
    <location>
        <begin position="476"/>
        <end position="712"/>
    </location>
</feature>
<dbReference type="InterPro" id="IPR004090">
    <property type="entry name" value="Chemotax_Me-accpt_rcpt"/>
</dbReference>
<gene>
    <name evidence="9" type="ORF">ACFQJC_03440</name>
</gene>
<evidence type="ECO:0000256" key="4">
    <source>
        <dbReference type="SAM" id="Coils"/>
    </source>
</evidence>
<evidence type="ECO:0000256" key="5">
    <source>
        <dbReference type="SAM" id="MobiDB-lite"/>
    </source>
</evidence>
<feature type="domain" description="HAMP" evidence="8">
    <location>
        <begin position="345"/>
        <end position="397"/>
    </location>
</feature>
<dbReference type="PROSITE" id="PS50111">
    <property type="entry name" value="CHEMOTAXIS_TRANSDUC_2"/>
    <property type="match status" value="1"/>
</dbReference>
<keyword evidence="6" id="KW-0812">Transmembrane</keyword>
<feature type="compositionally biased region" description="Low complexity" evidence="5">
    <location>
        <begin position="797"/>
        <end position="809"/>
    </location>
</feature>
<evidence type="ECO:0000313" key="10">
    <source>
        <dbReference type="Proteomes" id="UP001596481"/>
    </source>
</evidence>
<dbReference type="InterPro" id="IPR004089">
    <property type="entry name" value="MCPsignal_dom"/>
</dbReference>
<dbReference type="SUPFAM" id="SSF58104">
    <property type="entry name" value="Methyl-accepting chemotaxis protein (MCP) signaling domain"/>
    <property type="match status" value="2"/>
</dbReference>
<comment type="similarity">
    <text evidence="2">Belongs to the methyl-accepting chemotaxis (MCP) protein family.</text>
</comment>
<keyword evidence="1 3" id="KW-0807">Transducer</keyword>
<feature type="transmembrane region" description="Helical" evidence="6">
    <location>
        <begin position="65"/>
        <end position="84"/>
    </location>
</feature>
<feature type="region of interest" description="Disordered" evidence="5">
    <location>
        <begin position="770"/>
        <end position="827"/>
    </location>
</feature>
<dbReference type="GO" id="GO:0007165">
    <property type="term" value="P:signal transduction"/>
    <property type="evidence" value="ECO:0007669"/>
    <property type="project" value="UniProtKB-KW"/>
</dbReference>
<keyword evidence="6" id="KW-0472">Membrane</keyword>
<evidence type="ECO:0000259" key="7">
    <source>
        <dbReference type="PROSITE" id="PS50111"/>
    </source>
</evidence>
<dbReference type="PANTHER" id="PTHR32089:SF112">
    <property type="entry name" value="LYSOZYME-LIKE PROTEIN-RELATED"/>
    <property type="match status" value="1"/>
</dbReference>
<dbReference type="Gene3D" id="6.10.250.1910">
    <property type="match status" value="1"/>
</dbReference>